<evidence type="ECO:0000256" key="5">
    <source>
        <dbReference type="ARBA" id="ARBA00023136"/>
    </source>
</evidence>
<sequence>HSTSDALSAYIISLCCSEFVTEGLKRYVGRLRPNFYAMCAFDEDVLACTASQARINQSRKSFPSGHASLSFCAMTLVSLWLLRIVVDHEILFGKGKGTIGFVFRCFVATVPPMSLATFTAASRVHDFWHHPSDVIGGALIGGLSACFGFRVIFGVIDWAKVAEKRTERRGEGGGLEGRLLESK</sequence>
<dbReference type="InterPro" id="IPR036938">
    <property type="entry name" value="PAP2/HPO_sf"/>
</dbReference>
<dbReference type="InterPro" id="IPR043216">
    <property type="entry name" value="PAP-like"/>
</dbReference>
<gene>
    <name evidence="8" type="ORF">TrRE_jg3020</name>
</gene>
<keyword evidence="9" id="KW-1185">Reference proteome</keyword>
<feature type="transmembrane region" description="Helical" evidence="6">
    <location>
        <begin position="98"/>
        <end position="122"/>
    </location>
</feature>
<dbReference type="Pfam" id="PF01569">
    <property type="entry name" value="PAP2"/>
    <property type="match status" value="1"/>
</dbReference>
<name>A0A9W6ZHF4_9STRA</name>
<evidence type="ECO:0000256" key="4">
    <source>
        <dbReference type="ARBA" id="ARBA00022989"/>
    </source>
</evidence>
<accession>A0A9W6ZHF4</accession>
<keyword evidence="4 6" id="KW-1133">Transmembrane helix</keyword>
<dbReference type="AlphaFoldDB" id="A0A9W6ZHF4"/>
<dbReference type="InterPro" id="IPR000326">
    <property type="entry name" value="PAP2/HPO"/>
</dbReference>
<dbReference type="EMBL" id="BRXZ01002031">
    <property type="protein sequence ID" value="GMH52686.1"/>
    <property type="molecule type" value="Genomic_DNA"/>
</dbReference>
<dbReference type="PANTHER" id="PTHR10165">
    <property type="entry name" value="LIPID PHOSPHATE PHOSPHATASE"/>
    <property type="match status" value="1"/>
</dbReference>
<comment type="subcellular location">
    <subcellularLocation>
        <location evidence="1">Membrane</location>
        <topology evidence="1">Multi-pass membrane protein</topology>
    </subcellularLocation>
</comment>
<evidence type="ECO:0000313" key="9">
    <source>
        <dbReference type="Proteomes" id="UP001165082"/>
    </source>
</evidence>
<dbReference type="Gene3D" id="1.20.144.10">
    <property type="entry name" value="Phosphatidic acid phosphatase type 2/haloperoxidase"/>
    <property type="match status" value="1"/>
</dbReference>
<feature type="transmembrane region" description="Helical" evidence="6">
    <location>
        <begin position="67"/>
        <end position="86"/>
    </location>
</feature>
<organism evidence="8 9">
    <name type="scientific">Triparma retinervis</name>
    <dbReference type="NCBI Taxonomy" id="2557542"/>
    <lineage>
        <taxon>Eukaryota</taxon>
        <taxon>Sar</taxon>
        <taxon>Stramenopiles</taxon>
        <taxon>Ochrophyta</taxon>
        <taxon>Bolidophyceae</taxon>
        <taxon>Parmales</taxon>
        <taxon>Triparmaceae</taxon>
        <taxon>Triparma</taxon>
    </lineage>
</organism>
<comment type="similarity">
    <text evidence="2">Belongs to the PA-phosphatase related phosphoesterase family.</text>
</comment>
<dbReference type="GO" id="GO:0016020">
    <property type="term" value="C:membrane"/>
    <property type="evidence" value="ECO:0007669"/>
    <property type="project" value="UniProtKB-SubCell"/>
</dbReference>
<proteinExistence type="inferred from homology"/>
<keyword evidence="3 6" id="KW-0812">Transmembrane</keyword>
<dbReference type="Proteomes" id="UP001165082">
    <property type="component" value="Unassembled WGS sequence"/>
</dbReference>
<evidence type="ECO:0000256" key="3">
    <source>
        <dbReference type="ARBA" id="ARBA00022692"/>
    </source>
</evidence>
<feature type="transmembrane region" description="Helical" evidence="6">
    <location>
        <begin position="134"/>
        <end position="159"/>
    </location>
</feature>
<evidence type="ECO:0000256" key="2">
    <source>
        <dbReference type="ARBA" id="ARBA00008816"/>
    </source>
</evidence>
<dbReference type="GO" id="GO:0008195">
    <property type="term" value="F:phosphatidate phosphatase activity"/>
    <property type="evidence" value="ECO:0007669"/>
    <property type="project" value="TreeGrafter"/>
</dbReference>
<dbReference type="SMART" id="SM00014">
    <property type="entry name" value="acidPPc"/>
    <property type="match status" value="1"/>
</dbReference>
<evidence type="ECO:0000259" key="7">
    <source>
        <dbReference type="SMART" id="SM00014"/>
    </source>
</evidence>
<feature type="domain" description="Phosphatidic acid phosphatase type 2/haloperoxidase" evidence="7">
    <location>
        <begin position="8"/>
        <end position="149"/>
    </location>
</feature>
<comment type="caution">
    <text evidence="8">The sequence shown here is derived from an EMBL/GenBank/DDBJ whole genome shotgun (WGS) entry which is preliminary data.</text>
</comment>
<keyword evidence="5 6" id="KW-0472">Membrane</keyword>
<reference evidence="8" key="1">
    <citation type="submission" date="2022-07" db="EMBL/GenBank/DDBJ databases">
        <title>Genome analysis of Parmales, a sister group of diatoms, reveals the evolutionary specialization of diatoms from phago-mixotrophs to photoautotrophs.</title>
        <authorList>
            <person name="Ban H."/>
            <person name="Sato S."/>
            <person name="Yoshikawa S."/>
            <person name="Kazumasa Y."/>
            <person name="Nakamura Y."/>
            <person name="Ichinomiya M."/>
            <person name="Saitoh K."/>
            <person name="Sato N."/>
            <person name="Blanc-Mathieu R."/>
            <person name="Endo H."/>
            <person name="Kuwata A."/>
            <person name="Ogata H."/>
        </authorList>
    </citation>
    <scope>NUCLEOTIDE SEQUENCE</scope>
</reference>
<evidence type="ECO:0000256" key="6">
    <source>
        <dbReference type="SAM" id="Phobius"/>
    </source>
</evidence>
<evidence type="ECO:0000313" key="8">
    <source>
        <dbReference type="EMBL" id="GMH52686.1"/>
    </source>
</evidence>
<dbReference type="SUPFAM" id="SSF48317">
    <property type="entry name" value="Acid phosphatase/Vanadium-dependent haloperoxidase"/>
    <property type="match status" value="1"/>
</dbReference>
<dbReference type="PANTHER" id="PTHR10165:SF35">
    <property type="entry name" value="RE23632P"/>
    <property type="match status" value="1"/>
</dbReference>
<dbReference type="GO" id="GO:0046839">
    <property type="term" value="P:phospholipid dephosphorylation"/>
    <property type="evidence" value="ECO:0007669"/>
    <property type="project" value="TreeGrafter"/>
</dbReference>
<feature type="non-terminal residue" evidence="8">
    <location>
        <position position="1"/>
    </location>
</feature>
<evidence type="ECO:0000256" key="1">
    <source>
        <dbReference type="ARBA" id="ARBA00004141"/>
    </source>
</evidence>
<dbReference type="OrthoDB" id="195285at2759"/>
<protein>
    <recommendedName>
        <fullName evidence="7">Phosphatidic acid phosphatase type 2/haloperoxidase domain-containing protein</fullName>
    </recommendedName>
</protein>
<dbReference type="GO" id="GO:0006644">
    <property type="term" value="P:phospholipid metabolic process"/>
    <property type="evidence" value="ECO:0007669"/>
    <property type="project" value="InterPro"/>
</dbReference>